<dbReference type="OrthoDB" id="9816067at2"/>
<dbReference type="Proteomes" id="UP000297900">
    <property type="component" value="Unassembled WGS sequence"/>
</dbReference>
<dbReference type="GO" id="GO:0009847">
    <property type="term" value="P:spore germination"/>
    <property type="evidence" value="ECO:0007669"/>
    <property type="project" value="InterPro"/>
</dbReference>
<organism evidence="10 11">
    <name type="scientific">Cohnella luojiensis</name>
    <dbReference type="NCBI Taxonomy" id="652876"/>
    <lineage>
        <taxon>Bacteria</taxon>
        <taxon>Bacillati</taxon>
        <taxon>Bacillota</taxon>
        <taxon>Bacilli</taxon>
        <taxon>Bacillales</taxon>
        <taxon>Paenibacillaceae</taxon>
        <taxon>Cohnella</taxon>
    </lineage>
</organism>
<keyword evidence="5" id="KW-0472">Membrane</keyword>
<keyword evidence="7" id="KW-0449">Lipoprotein</keyword>
<keyword evidence="3" id="KW-0309">Germination</keyword>
<sequence>MEYAYHPVIRFYPKSFASPQRTKTRRQPRRRSIMKHRPTAFLFLILCIALTTGCWDREELSDRVFDLAASTDLNKDGTYLTAGQFIIPSRIEQSSKGGTGGEKPYFIETGSGKSPLEAIQKARQKLSRIITRSHRRNYYIGEDLAKHGIKDMLDAFSRDPGNRIRMDIWVVKGNTGLEALQVPYPLEKVPAVASLKIHKAVGGTSGTSYLDFMIASSTEGSCPTLPVVDIVQGDSSQRTIRFYGRAIFNHDYKLAGYLNFVEGAYRQWILKRISYLDVEENIPEAGGSVGVIVTNFGSKLKSRISSENKVKMEIELSGVGHVSENNTNLDLRGQKNLKLVQNTINKKTSEHVLEMVTKVQKQYGADVLGFNEALNRQHPREWNKIKGQWDTIFQDIKVTVNVKVNLKSVGLVGPPLQFKEGDINK</sequence>
<accession>A0A4Y8LX94</accession>
<comment type="caution">
    <text evidence="10">The sequence shown here is derived from an EMBL/GenBank/DDBJ whole genome shotgun (WGS) entry which is preliminary data.</text>
</comment>
<evidence type="ECO:0000259" key="9">
    <source>
        <dbReference type="Pfam" id="PF25198"/>
    </source>
</evidence>
<reference evidence="10 11" key="1">
    <citation type="submission" date="2019-03" db="EMBL/GenBank/DDBJ databases">
        <title>Cohnella endophytica sp. nov., a novel endophytic bacterium isolated from bark of Sonneratia apetala.</title>
        <authorList>
            <person name="Tuo L."/>
        </authorList>
    </citation>
    <scope>NUCLEOTIDE SEQUENCE [LARGE SCALE GENOMIC DNA]</scope>
    <source>
        <strain evidence="10 11">CCTCC AB 208254</strain>
    </source>
</reference>
<evidence type="ECO:0000313" key="11">
    <source>
        <dbReference type="Proteomes" id="UP000297900"/>
    </source>
</evidence>
<dbReference type="InterPro" id="IPR008844">
    <property type="entry name" value="Spore_GerAC-like"/>
</dbReference>
<evidence type="ECO:0000256" key="7">
    <source>
        <dbReference type="ARBA" id="ARBA00023288"/>
    </source>
</evidence>
<protein>
    <submittedName>
        <fullName evidence="10">Ger(X)C family spore germination protein</fullName>
    </submittedName>
</protein>
<comment type="subcellular location">
    <subcellularLocation>
        <location evidence="1">Membrane</location>
        <topology evidence="1">Lipid-anchor</topology>
    </subcellularLocation>
</comment>
<dbReference type="Gene3D" id="3.30.300.210">
    <property type="entry name" value="Nutrient germinant receptor protein C, domain 3"/>
    <property type="match status" value="1"/>
</dbReference>
<keyword evidence="4" id="KW-0732">Signal</keyword>
<dbReference type="AlphaFoldDB" id="A0A4Y8LX94"/>
<dbReference type="NCBIfam" id="TIGR02887">
    <property type="entry name" value="spore_ger_x_C"/>
    <property type="match status" value="1"/>
</dbReference>
<evidence type="ECO:0000256" key="3">
    <source>
        <dbReference type="ARBA" id="ARBA00022544"/>
    </source>
</evidence>
<comment type="similarity">
    <text evidence="2">Belongs to the GerABKC lipoprotein family.</text>
</comment>
<evidence type="ECO:0000259" key="8">
    <source>
        <dbReference type="Pfam" id="PF05504"/>
    </source>
</evidence>
<evidence type="ECO:0000256" key="6">
    <source>
        <dbReference type="ARBA" id="ARBA00023139"/>
    </source>
</evidence>
<keyword evidence="11" id="KW-1185">Reference proteome</keyword>
<dbReference type="GO" id="GO:0016020">
    <property type="term" value="C:membrane"/>
    <property type="evidence" value="ECO:0007669"/>
    <property type="project" value="UniProtKB-SubCell"/>
</dbReference>
<evidence type="ECO:0000256" key="2">
    <source>
        <dbReference type="ARBA" id="ARBA00007886"/>
    </source>
</evidence>
<gene>
    <name evidence="10" type="ORF">E2980_11425</name>
</gene>
<feature type="domain" description="Spore germination protein N-terminal" evidence="9">
    <location>
        <begin position="56"/>
        <end position="230"/>
    </location>
</feature>
<dbReference type="InterPro" id="IPR057336">
    <property type="entry name" value="GerAC_N"/>
</dbReference>
<proteinExistence type="inferred from homology"/>
<evidence type="ECO:0000256" key="1">
    <source>
        <dbReference type="ARBA" id="ARBA00004635"/>
    </source>
</evidence>
<evidence type="ECO:0000256" key="4">
    <source>
        <dbReference type="ARBA" id="ARBA00022729"/>
    </source>
</evidence>
<evidence type="ECO:0000256" key="5">
    <source>
        <dbReference type="ARBA" id="ARBA00023136"/>
    </source>
</evidence>
<dbReference type="Pfam" id="PF05504">
    <property type="entry name" value="Spore_GerAC"/>
    <property type="match status" value="1"/>
</dbReference>
<dbReference type="EMBL" id="SOMN01000012">
    <property type="protein sequence ID" value="TFE26711.1"/>
    <property type="molecule type" value="Genomic_DNA"/>
</dbReference>
<dbReference type="PANTHER" id="PTHR35789:SF1">
    <property type="entry name" value="SPORE GERMINATION PROTEIN B3"/>
    <property type="match status" value="1"/>
</dbReference>
<dbReference type="Pfam" id="PF25198">
    <property type="entry name" value="Spore_GerAC_N"/>
    <property type="match status" value="1"/>
</dbReference>
<feature type="domain" description="Spore germination GerAC-like C-terminal" evidence="8">
    <location>
        <begin position="244"/>
        <end position="410"/>
    </location>
</feature>
<keyword evidence="6" id="KW-0564">Palmitate</keyword>
<dbReference type="InterPro" id="IPR046953">
    <property type="entry name" value="Spore_GerAC-like_C"/>
</dbReference>
<dbReference type="PANTHER" id="PTHR35789">
    <property type="entry name" value="SPORE GERMINATION PROTEIN B3"/>
    <property type="match status" value="1"/>
</dbReference>
<dbReference type="InterPro" id="IPR038501">
    <property type="entry name" value="Spore_GerAC_C_sf"/>
</dbReference>
<evidence type="ECO:0000313" key="10">
    <source>
        <dbReference type="EMBL" id="TFE26711.1"/>
    </source>
</evidence>
<name>A0A4Y8LX94_9BACL</name>